<keyword evidence="5 7" id="KW-0472">Membrane</keyword>
<evidence type="ECO:0000256" key="1">
    <source>
        <dbReference type="ARBA" id="ARBA00004651"/>
    </source>
</evidence>
<dbReference type="CDD" id="cd06579">
    <property type="entry name" value="TM_PBP1_transp_AraH_like"/>
    <property type="match status" value="1"/>
</dbReference>
<evidence type="ECO:0000256" key="3">
    <source>
        <dbReference type="ARBA" id="ARBA00022692"/>
    </source>
</evidence>
<sequence length="341" mass="35155">MSTTVAPAGPAPTAPAPESPTRRSAKRVALIVLSRYGTLIGLAIMIIAFTVRAPTTFLTLPNFLNILNQSSLTAIIAAGLTMTLVVGEFDLSIGYVASFAGLLVVGFIARDGVPVLLALPLILLIGAAIGSTNGILVTKVRINAVIATLGVGTILVGLGFAYSAFPIAAGVPQEFIQIALGRPIFGIPNPIFIMLIVLAILWVILNKTDLGQKMQAVGGNIEAARLSGIRVDRVKIFAFATAGVCAAITGTLLSSTLGSGTLAAADGYLLDAFAAVFLGSATLRDGEFHIVGTLVGVLIIAVGFNGLSIFGAPTWFQPIFKGAILVLAVGLSTLARRYAKE</sequence>
<dbReference type="GO" id="GO:0022857">
    <property type="term" value="F:transmembrane transporter activity"/>
    <property type="evidence" value="ECO:0007669"/>
    <property type="project" value="InterPro"/>
</dbReference>
<keyword evidence="2" id="KW-1003">Cell membrane</keyword>
<reference evidence="8 9" key="1">
    <citation type="submission" date="2017-04" db="EMBL/GenBank/DDBJ databases">
        <authorList>
            <person name="Afonso C.L."/>
            <person name="Miller P.J."/>
            <person name="Scott M.A."/>
            <person name="Spackman E."/>
            <person name="Goraichik I."/>
            <person name="Dimitrov K.M."/>
            <person name="Suarez D.L."/>
            <person name="Swayne D.E."/>
        </authorList>
    </citation>
    <scope>NUCLEOTIDE SEQUENCE [LARGE SCALE GENOMIC DNA]</scope>
    <source>
        <strain evidence="9">XA(T)</strain>
    </source>
</reference>
<feature type="transmembrane region" description="Helical" evidence="7">
    <location>
        <begin position="290"/>
        <end position="309"/>
    </location>
</feature>
<feature type="transmembrane region" description="Helical" evidence="7">
    <location>
        <begin position="315"/>
        <end position="335"/>
    </location>
</feature>
<dbReference type="Pfam" id="PF02653">
    <property type="entry name" value="BPD_transp_2"/>
    <property type="match status" value="1"/>
</dbReference>
<dbReference type="InterPro" id="IPR001851">
    <property type="entry name" value="ABC_transp_permease"/>
</dbReference>
<feature type="compositionally biased region" description="Pro residues" evidence="6">
    <location>
        <begin position="9"/>
        <end position="18"/>
    </location>
</feature>
<dbReference type="RefSeq" id="WP_085020724.1">
    <property type="nucleotide sequence ID" value="NZ_BMHD01000001.1"/>
</dbReference>
<evidence type="ECO:0000256" key="2">
    <source>
        <dbReference type="ARBA" id="ARBA00022475"/>
    </source>
</evidence>
<evidence type="ECO:0000256" key="7">
    <source>
        <dbReference type="SAM" id="Phobius"/>
    </source>
</evidence>
<evidence type="ECO:0000256" key="5">
    <source>
        <dbReference type="ARBA" id="ARBA00023136"/>
    </source>
</evidence>
<dbReference type="PANTHER" id="PTHR32196">
    <property type="entry name" value="ABC TRANSPORTER PERMEASE PROTEIN YPHD-RELATED-RELATED"/>
    <property type="match status" value="1"/>
</dbReference>
<feature type="transmembrane region" description="Helical" evidence="7">
    <location>
        <begin position="144"/>
        <end position="165"/>
    </location>
</feature>
<evidence type="ECO:0000256" key="4">
    <source>
        <dbReference type="ARBA" id="ARBA00022989"/>
    </source>
</evidence>
<feature type="transmembrane region" description="Helical" evidence="7">
    <location>
        <begin position="28"/>
        <end position="51"/>
    </location>
</feature>
<feature type="transmembrane region" description="Helical" evidence="7">
    <location>
        <begin position="93"/>
        <end position="109"/>
    </location>
</feature>
<accession>A0A1X9LN08</accession>
<gene>
    <name evidence="8" type="ORF">B5808_16165</name>
</gene>
<evidence type="ECO:0000313" key="9">
    <source>
        <dbReference type="Proteomes" id="UP000192775"/>
    </source>
</evidence>
<evidence type="ECO:0000313" key="8">
    <source>
        <dbReference type="EMBL" id="ARJ06586.1"/>
    </source>
</evidence>
<protein>
    <submittedName>
        <fullName evidence="8">ABC transporter permease</fullName>
    </submittedName>
</protein>
<evidence type="ECO:0000256" key="6">
    <source>
        <dbReference type="SAM" id="MobiDB-lite"/>
    </source>
</evidence>
<dbReference type="GO" id="GO:0005886">
    <property type="term" value="C:plasma membrane"/>
    <property type="evidence" value="ECO:0007669"/>
    <property type="project" value="UniProtKB-SubCell"/>
</dbReference>
<keyword evidence="9" id="KW-1185">Reference proteome</keyword>
<feature type="transmembrane region" description="Helical" evidence="7">
    <location>
        <begin position="115"/>
        <end position="137"/>
    </location>
</feature>
<feature type="region of interest" description="Disordered" evidence="6">
    <location>
        <begin position="1"/>
        <end position="21"/>
    </location>
</feature>
<feature type="transmembrane region" description="Helical" evidence="7">
    <location>
        <begin position="236"/>
        <end position="257"/>
    </location>
</feature>
<dbReference type="Proteomes" id="UP000192775">
    <property type="component" value="Chromosome"/>
</dbReference>
<proteinExistence type="predicted"/>
<name>A0A1X9LN08_9MICO</name>
<organism evidence="8 9">
    <name type="scientific">Cnuibacter physcomitrellae</name>
    <dbReference type="NCBI Taxonomy" id="1619308"/>
    <lineage>
        <taxon>Bacteria</taxon>
        <taxon>Bacillati</taxon>
        <taxon>Actinomycetota</taxon>
        <taxon>Actinomycetes</taxon>
        <taxon>Micrococcales</taxon>
        <taxon>Microbacteriaceae</taxon>
        <taxon>Cnuibacter</taxon>
    </lineage>
</organism>
<feature type="transmembrane region" description="Helical" evidence="7">
    <location>
        <begin position="63"/>
        <end position="86"/>
    </location>
</feature>
<comment type="subcellular location">
    <subcellularLocation>
        <location evidence="1">Cell membrane</location>
        <topology evidence="1">Multi-pass membrane protein</topology>
    </subcellularLocation>
</comment>
<dbReference type="KEGG" id="cphy:B5808_16165"/>
<keyword evidence="4 7" id="KW-1133">Transmembrane helix</keyword>
<feature type="transmembrane region" description="Helical" evidence="7">
    <location>
        <begin position="185"/>
        <end position="205"/>
    </location>
</feature>
<dbReference type="AlphaFoldDB" id="A0A1X9LN08"/>
<dbReference type="STRING" id="1619308.B5808_16165"/>
<keyword evidence="3 7" id="KW-0812">Transmembrane</keyword>
<dbReference type="EMBL" id="CP020715">
    <property type="protein sequence ID" value="ARJ06586.1"/>
    <property type="molecule type" value="Genomic_DNA"/>
</dbReference>
<feature type="transmembrane region" description="Helical" evidence="7">
    <location>
        <begin position="263"/>
        <end position="283"/>
    </location>
</feature>
<dbReference type="PANTHER" id="PTHR32196:SF72">
    <property type="entry name" value="RIBOSE IMPORT PERMEASE PROTEIN RBSC"/>
    <property type="match status" value="1"/>
</dbReference>